<feature type="transmembrane region" description="Helical" evidence="1">
    <location>
        <begin position="16"/>
        <end position="34"/>
    </location>
</feature>
<name>A0ABX5BC25_CRYHO</name>
<dbReference type="EMBL" id="JTAI01000039">
    <property type="protein sequence ID" value="PPS95059.1"/>
    <property type="molecule type" value="Genomic_DNA"/>
</dbReference>
<keyword evidence="1" id="KW-0472">Membrane</keyword>
<gene>
    <name evidence="2" type="ORF">GY17_00002164</name>
</gene>
<keyword evidence="1" id="KW-0812">Transmembrane</keyword>
<protein>
    <recommendedName>
        <fullName evidence="4">Lipoprotein</fullName>
    </recommendedName>
</protein>
<reference evidence="2 3" key="1">
    <citation type="submission" date="2014-11" db="EMBL/GenBank/DDBJ databases">
        <title>Comparative genomic analysis of Cryptosporidium hominis reveals occurrence of genetic recombination in virulent subtypes.</title>
        <authorList>
            <person name="Guo Y."/>
            <person name="Tang K."/>
            <person name="Frace M."/>
            <person name="Li N."/>
            <person name="Roellig D.M."/>
            <person name="Sammons S."/>
            <person name="Knipe K."/>
            <person name="Rowe L."/>
            <person name="Feng Y."/>
            <person name="Xiao L."/>
        </authorList>
    </citation>
    <scope>NUCLEOTIDE SEQUENCE [LARGE SCALE GENOMIC DNA]</scope>
    <source>
        <strain evidence="2">30976</strain>
    </source>
</reference>
<keyword evidence="3" id="KW-1185">Reference proteome</keyword>
<sequence>MRTHGGMNVICDKYRFTCIFIHAMCFCMQPFFLFQEVQGILFKLNIGFLFLSIILFELFIFLDKMHKHYRLFFGLIFLFMGCGYIGSIRVNLLGNRALYSTFLEQQATLEEMVKELSSNTALGKTRFGDPITDKNNQSGGSAPTVVRHGRDTITLSIGYGPLSGLGELPFFGNTGPKVPIIITSPQPILDIESLSASYQKEANTPGSAAYVDEQALAQAVTNPKVNSDQVAVSLKSTLQNAAYFAADAELYK</sequence>
<proteinExistence type="predicted"/>
<comment type="caution">
    <text evidence="2">The sequence shown here is derived from an EMBL/GenBank/DDBJ whole genome shotgun (WGS) entry which is preliminary data.</text>
</comment>
<reference evidence="2 3" key="2">
    <citation type="submission" date="2017-10" db="EMBL/GenBank/DDBJ databases">
        <title>Consistent, comparative and evidence-based genome annotation and re-annotation for the closely-related species, Cryptosporidium parvum, C. hominis and C. tyzzeri.</title>
        <authorList>
            <person name="Baptista R.P."/>
            <person name="Li Y."/>
            <person name="Sateriale A."/>
            <person name="Striepen B."/>
            <person name="Kissinger J.C."/>
        </authorList>
    </citation>
    <scope>NUCLEOTIDE SEQUENCE [LARGE SCALE GENOMIC DNA]</scope>
    <source>
        <strain evidence="2">30976</strain>
    </source>
</reference>
<feature type="transmembrane region" description="Helical" evidence="1">
    <location>
        <begin position="69"/>
        <end position="86"/>
    </location>
</feature>
<evidence type="ECO:0000313" key="2">
    <source>
        <dbReference type="EMBL" id="PPS95059.1"/>
    </source>
</evidence>
<keyword evidence="1" id="KW-1133">Transmembrane helix</keyword>
<accession>A0ABX5BC25</accession>
<evidence type="ECO:0008006" key="4">
    <source>
        <dbReference type="Google" id="ProtNLM"/>
    </source>
</evidence>
<evidence type="ECO:0000256" key="1">
    <source>
        <dbReference type="SAM" id="Phobius"/>
    </source>
</evidence>
<evidence type="ECO:0000313" key="3">
    <source>
        <dbReference type="Proteomes" id="UP001429100"/>
    </source>
</evidence>
<dbReference type="Proteomes" id="UP001429100">
    <property type="component" value="Unassembled WGS sequence"/>
</dbReference>
<organism evidence="2 3">
    <name type="scientific">Cryptosporidium hominis</name>
    <dbReference type="NCBI Taxonomy" id="237895"/>
    <lineage>
        <taxon>Eukaryota</taxon>
        <taxon>Sar</taxon>
        <taxon>Alveolata</taxon>
        <taxon>Apicomplexa</taxon>
        <taxon>Conoidasida</taxon>
        <taxon>Coccidia</taxon>
        <taxon>Eucoccidiorida</taxon>
        <taxon>Eimeriorina</taxon>
        <taxon>Cryptosporidiidae</taxon>
        <taxon>Cryptosporidium</taxon>
    </lineage>
</organism>
<feature type="transmembrane region" description="Helical" evidence="1">
    <location>
        <begin position="40"/>
        <end position="62"/>
    </location>
</feature>